<feature type="transmembrane region" description="Helical" evidence="1">
    <location>
        <begin position="92"/>
        <end position="114"/>
    </location>
</feature>
<name>A0A8H6VJT1_9PEZI</name>
<sequence length="712" mass="77558">GRFYVVFVLHSPLALALGNCFSSTSRLFLAMKDARSKSLHWRAPTWMFAALLVGVLFALGHHIFNSSLDGTPTAAPNVNFGAFNVSQQALNLAGGTAFAFLVRAFLAYAAAIAWTQVFWQLLRHTEVSLAGLDALSSPLFSDLSLEALKTWATHPLLLMLAFITLLLPLPSIVSPASLTVRADQVMPIPSQQMNTPAADFKSFKMFSGLATRWVDPETGLIHGDYEGPEDIVRRVTNYVLSSGQMIPFSGFPPNASWTTTFDGPYLQCDAGNETWTRQIATNIGSATLNGVTNGNVSTVPCSTPNFVAWTPQRNSILPYNMTVLLNSTGYDPNMCQPSNQTLGPLPKQKVINVDGVDPDITMIPDETDDLGPATLFVAALSLLTDGSSAASIPNANNTLLRCQLYNTTYHLNTTIINGEQRVNITFPSVNQKLPVPATPGFIIGNDAQCPYDSNQTSETSDTFSKPCPPTAASTLQQLSFQAIMDAFGSVLVGFQTSSSYGNELRSYLGSVNNIYTTILADTYQIANGAAQANTGFDPGFFPQEESLFQTPEVQDRPRMKEVLELLFQNITVSLMTARELQPNTSSPYAPPLTEVFFPIYHNVYNYNPAELWLAYGLAIFFTLIAVMVGLLAMLGSGMSYSYQFSTIVRAAAHMKVNEVVTAEKDGLGSDPLPAELKGVKVALDRDGIIRRRTELMEMKGYKEVPKEEAERG</sequence>
<evidence type="ECO:0000313" key="2">
    <source>
        <dbReference type="EMBL" id="KAF7189365.1"/>
    </source>
</evidence>
<feature type="transmembrane region" description="Helical" evidence="1">
    <location>
        <begin position="156"/>
        <end position="178"/>
    </location>
</feature>
<keyword evidence="1" id="KW-0812">Transmembrane</keyword>
<accession>A0A8H6VJT1</accession>
<keyword evidence="1" id="KW-1133">Transmembrane helix</keyword>
<dbReference type="Proteomes" id="UP000660729">
    <property type="component" value="Unassembled WGS sequence"/>
</dbReference>
<feature type="transmembrane region" description="Helical" evidence="1">
    <location>
        <begin position="612"/>
        <end position="634"/>
    </location>
</feature>
<dbReference type="AlphaFoldDB" id="A0A8H6VJT1"/>
<feature type="non-terminal residue" evidence="2">
    <location>
        <position position="1"/>
    </location>
</feature>
<feature type="transmembrane region" description="Helical" evidence="1">
    <location>
        <begin position="43"/>
        <end position="64"/>
    </location>
</feature>
<dbReference type="EMBL" id="JABCIY010000191">
    <property type="protein sequence ID" value="KAF7189365.1"/>
    <property type="molecule type" value="Genomic_DNA"/>
</dbReference>
<comment type="caution">
    <text evidence="2">The sequence shown here is derived from an EMBL/GenBank/DDBJ whole genome shotgun (WGS) entry which is preliminary data.</text>
</comment>
<dbReference type="PANTHER" id="PTHR35041:SF6">
    <property type="entry name" value="FORMYLMETHIONINE DEFORMYLASE-LIKE PROTEIN-RELATED"/>
    <property type="match status" value="1"/>
</dbReference>
<proteinExistence type="predicted"/>
<reference evidence="2" key="1">
    <citation type="submission" date="2020-04" db="EMBL/GenBank/DDBJ databases">
        <title>Draft genome resource of the tomato pathogen Pseudocercospora fuligena.</title>
        <authorList>
            <person name="Zaccaron A."/>
        </authorList>
    </citation>
    <scope>NUCLEOTIDE SEQUENCE</scope>
    <source>
        <strain evidence="2">PF001</strain>
    </source>
</reference>
<keyword evidence="1" id="KW-0472">Membrane</keyword>
<gene>
    <name evidence="2" type="ORF">HII31_09343</name>
</gene>
<evidence type="ECO:0000313" key="3">
    <source>
        <dbReference type="Proteomes" id="UP000660729"/>
    </source>
</evidence>
<evidence type="ECO:0000256" key="1">
    <source>
        <dbReference type="SAM" id="Phobius"/>
    </source>
</evidence>
<dbReference type="PANTHER" id="PTHR35041">
    <property type="entry name" value="MEDIATOR OF RNA POLYMERASE II TRANSCRIPTION SUBUNIT 1"/>
    <property type="match status" value="1"/>
</dbReference>
<feature type="transmembrane region" description="Helical" evidence="1">
    <location>
        <begin position="12"/>
        <end position="31"/>
    </location>
</feature>
<dbReference type="OrthoDB" id="3650501at2759"/>
<protein>
    <submittedName>
        <fullName evidence="2">Uncharacterized protein</fullName>
    </submittedName>
</protein>
<keyword evidence="3" id="KW-1185">Reference proteome</keyword>
<organism evidence="2 3">
    <name type="scientific">Pseudocercospora fuligena</name>
    <dbReference type="NCBI Taxonomy" id="685502"/>
    <lineage>
        <taxon>Eukaryota</taxon>
        <taxon>Fungi</taxon>
        <taxon>Dikarya</taxon>
        <taxon>Ascomycota</taxon>
        <taxon>Pezizomycotina</taxon>
        <taxon>Dothideomycetes</taxon>
        <taxon>Dothideomycetidae</taxon>
        <taxon>Mycosphaerellales</taxon>
        <taxon>Mycosphaerellaceae</taxon>
        <taxon>Pseudocercospora</taxon>
    </lineage>
</organism>